<dbReference type="HOGENOM" id="CLU_137410_0_0_9"/>
<gene>
    <name evidence="2" type="ORF">HMPREF1195_00331</name>
</gene>
<organism evidence="2 3">
    <name type="scientific">Streptococcus parasanguinis CC87K</name>
    <dbReference type="NCBI Taxonomy" id="1073372"/>
    <lineage>
        <taxon>Bacteria</taxon>
        <taxon>Bacillati</taxon>
        <taxon>Bacillota</taxon>
        <taxon>Bacilli</taxon>
        <taxon>Lactobacillales</taxon>
        <taxon>Streptococcaceae</taxon>
        <taxon>Streptococcus</taxon>
    </lineage>
</organism>
<dbReference type="Proteomes" id="UP000018716">
    <property type="component" value="Unassembled WGS sequence"/>
</dbReference>
<keyword evidence="1" id="KW-0812">Transmembrane</keyword>
<accession>V8BGY0</accession>
<keyword evidence="1" id="KW-1133">Transmembrane helix</keyword>
<evidence type="ECO:0000256" key="1">
    <source>
        <dbReference type="SAM" id="Phobius"/>
    </source>
</evidence>
<protein>
    <submittedName>
        <fullName evidence="2">Uncharacterized protein</fullName>
    </submittedName>
</protein>
<dbReference type="RefSeq" id="WP_023917820.1">
    <property type="nucleotide sequence ID" value="NZ_KI669401.1"/>
</dbReference>
<feature type="transmembrane region" description="Helical" evidence="1">
    <location>
        <begin position="44"/>
        <end position="67"/>
    </location>
</feature>
<dbReference type="PATRIC" id="fig|1073372.3.peg.341"/>
<comment type="caution">
    <text evidence="2">The sequence shown here is derived from an EMBL/GenBank/DDBJ whole genome shotgun (WGS) entry which is preliminary data.</text>
</comment>
<feature type="transmembrane region" description="Helical" evidence="1">
    <location>
        <begin position="73"/>
        <end position="93"/>
    </location>
</feature>
<feature type="transmembrane region" description="Helical" evidence="1">
    <location>
        <begin position="102"/>
        <end position="118"/>
    </location>
</feature>
<evidence type="ECO:0000313" key="2">
    <source>
        <dbReference type="EMBL" id="ETD14012.1"/>
    </source>
</evidence>
<feature type="transmembrane region" description="Helical" evidence="1">
    <location>
        <begin position="124"/>
        <end position="144"/>
    </location>
</feature>
<proteinExistence type="predicted"/>
<keyword evidence="1" id="KW-0472">Membrane</keyword>
<dbReference type="EMBL" id="AZJD01000001">
    <property type="protein sequence ID" value="ETD14012.1"/>
    <property type="molecule type" value="Genomic_DNA"/>
</dbReference>
<dbReference type="AlphaFoldDB" id="V8BGY0"/>
<reference evidence="2 3" key="1">
    <citation type="submission" date="2013-10" db="EMBL/GenBank/DDBJ databases">
        <title>The Genome Sequence of Streptococcus parasanguinis CC87K.</title>
        <authorList>
            <consortium name="The Broad Institute Genomics Platform"/>
            <person name="Earl A."/>
            <person name="Allen-Vercoe E."/>
            <person name="Daigneault M."/>
            <person name="Young S.K."/>
            <person name="Zeng Q."/>
            <person name="Gargeya S."/>
            <person name="Fitzgerald M."/>
            <person name="Abouelleil A."/>
            <person name="Alvarado L."/>
            <person name="Chapman S.B."/>
            <person name="Gainer-Dewar J."/>
            <person name="Goldberg J."/>
            <person name="Griggs A."/>
            <person name="Gujja S."/>
            <person name="Hansen M."/>
            <person name="Howarth C."/>
            <person name="Imamovic A."/>
            <person name="Ireland A."/>
            <person name="Larimer J."/>
            <person name="McCowan C."/>
            <person name="Murphy C."/>
            <person name="Pearson M."/>
            <person name="Poon T.W."/>
            <person name="Priest M."/>
            <person name="Roberts A."/>
            <person name="Saif S."/>
            <person name="Shea T."/>
            <person name="Sykes S."/>
            <person name="Wortman J."/>
            <person name="Nusbaum C."/>
            <person name="Birren B."/>
        </authorList>
    </citation>
    <scope>NUCLEOTIDE SEQUENCE [LARGE SCALE GENOMIC DNA]</scope>
    <source>
        <strain evidence="2 3">CC87K</strain>
    </source>
</reference>
<sequence>MFGESYGRSTKNPEVDKENEAYASDESLFPNNEMKPEKRIGNSVILSIALILAIVYIVLLLLGLFSMGAWAGGFLYFLGIHMISFVIATILLWNGNVNGNKATLYIAAAIYVLSFIAAGDPSWVINHIPPLVVGVLVLIGTVLLKNEE</sequence>
<name>V8BGY0_STRPA</name>
<keyword evidence="3" id="KW-1185">Reference proteome</keyword>
<evidence type="ECO:0000313" key="3">
    <source>
        <dbReference type="Proteomes" id="UP000018716"/>
    </source>
</evidence>